<evidence type="ECO:0000256" key="2">
    <source>
        <dbReference type="ARBA" id="ARBA00001968"/>
    </source>
</evidence>
<dbReference type="CDD" id="cd00082">
    <property type="entry name" value="HisKA"/>
    <property type="match status" value="1"/>
</dbReference>
<dbReference type="InterPro" id="IPR050736">
    <property type="entry name" value="Sensor_HK_Regulatory"/>
</dbReference>
<evidence type="ECO:0000313" key="11">
    <source>
        <dbReference type="EMBL" id="ATE53887.1"/>
    </source>
</evidence>
<evidence type="ECO:0000256" key="7">
    <source>
        <dbReference type="ARBA" id="ARBA00022777"/>
    </source>
</evidence>
<dbReference type="SUPFAM" id="SSF47384">
    <property type="entry name" value="Homodimeric domain of signal transducing histidine kinase"/>
    <property type="match status" value="1"/>
</dbReference>
<dbReference type="SUPFAM" id="SSF55785">
    <property type="entry name" value="PYP-like sensor domain (PAS domain)"/>
    <property type="match status" value="2"/>
</dbReference>
<dbReference type="Gene3D" id="1.10.287.130">
    <property type="match status" value="1"/>
</dbReference>
<dbReference type="FunFam" id="3.30.565.10:FF:000006">
    <property type="entry name" value="Sensor histidine kinase WalK"/>
    <property type="match status" value="1"/>
</dbReference>
<dbReference type="CDD" id="cd00130">
    <property type="entry name" value="PAS"/>
    <property type="match status" value="1"/>
</dbReference>
<dbReference type="EMBL" id="CP023445">
    <property type="protein sequence ID" value="ATE53887.1"/>
    <property type="molecule type" value="Genomic_DNA"/>
</dbReference>
<keyword evidence="7" id="KW-0418">Kinase</keyword>
<dbReference type="Proteomes" id="UP000218505">
    <property type="component" value="Chromosome"/>
</dbReference>
<gene>
    <name evidence="11" type="ORF">CNX65_11765</name>
</gene>
<dbReference type="SMART" id="SM00388">
    <property type="entry name" value="HisKA"/>
    <property type="match status" value="1"/>
</dbReference>
<dbReference type="InterPro" id="IPR035965">
    <property type="entry name" value="PAS-like_dom_sf"/>
</dbReference>
<dbReference type="Pfam" id="PF02518">
    <property type="entry name" value="HATPase_c"/>
    <property type="match status" value="1"/>
</dbReference>
<comment type="catalytic activity">
    <reaction evidence="1">
        <text>ATP + protein L-histidine = ADP + protein N-phospho-L-histidine.</text>
        <dbReference type="EC" id="2.7.13.3"/>
    </reaction>
</comment>
<keyword evidence="5" id="KW-0597">Phosphoprotein</keyword>
<dbReference type="GO" id="GO:0005509">
    <property type="term" value="F:calcium ion binding"/>
    <property type="evidence" value="ECO:0007669"/>
    <property type="project" value="UniProtKB-ARBA"/>
</dbReference>
<comment type="cofactor">
    <cofactor evidence="2">
        <name>a divalent metal cation</name>
        <dbReference type="ChEBI" id="CHEBI:60240"/>
    </cofactor>
</comment>
<dbReference type="SUPFAM" id="SSF55874">
    <property type="entry name" value="ATPase domain of HSP90 chaperone/DNA topoisomerase II/histidine kinase"/>
    <property type="match status" value="1"/>
</dbReference>
<organism evidence="11 12">
    <name type="scientific">Actinosynnema pretiosum</name>
    <dbReference type="NCBI Taxonomy" id="42197"/>
    <lineage>
        <taxon>Bacteria</taxon>
        <taxon>Bacillati</taxon>
        <taxon>Actinomycetota</taxon>
        <taxon>Actinomycetes</taxon>
        <taxon>Pseudonocardiales</taxon>
        <taxon>Pseudonocardiaceae</taxon>
        <taxon>Actinosynnema</taxon>
    </lineage>
</organism>
<dbReference type="InterPro" id="IPR003661">
    <property type="entry name" value="HisK_dim/P_dom"/>
</dbReference>
<dbReference type="InterPro" id="IPR004358">
    <property type="entry name" value="Sig_transdc_His_kin-like_C"/>
</dbReference>
<dbReference type="PANTHER" id="PTHR43711">
    <property type="entry name" value="TWO-COMPONENT HISTIDINE KINASE"/>
    <property type="match status" value="1"/>
</dbReference>
<comment type="subcellular location">
    <subcellularLocation>
        <location evidence="3">Cell membrane</location>
    </subcellularLocation>
</comment>
<proteinExistence type="predicted"/>
<dbReference type="Pfam" id="PF08447">
    <property type="entry name" value="PAS_3"/>
    <property type="match status" value="1"/>
</dbReference>
<evidence type="ECO:0000256" key="6">
    <source>
        <dbReference type="ARBA" id="ARBA00022679"/>
    </source>
</evidence>
<dbReference type="GO" id="GO:0005886">
    <property type="term" value="C:plasma membrane"/>
    <property type="evidence" value="ECO:0007669"/>
    <property type="project" value="UniProtKB-SubCell"/>
</dbReference>
<keyword evidence="12" id="KW-1185">Reference proteome</keyword>
<dbReference type="PROSITE" id="PS50109">
    <property type="entry name" value="HIS_KIN"/>
    <property type="match status" value="1"/>
</dbReference>
<feature type="domain" description="Histidine kinase" evidence="10">
    <location>
        <begin position="332"/>
        <end position="546"/>
    </location>
</feature>
<keyword evidence="6" id="KW-0808">Transferase</keyword>
<dbReference type="AlphaFoldDB" id="A0A290Z4E0"/>
<dbReference type="InterPro" id="IPR003594">
    <property type="entry name" value="HATPase_dom"/>
</dbReference>
<keyword evidence="8" id="KW-0902">Two-component regulatory system</keyword>
<evidence type="ECO:0000256" key="5">
    <source>
        <dbReference type="ARBA" id="ARBA00022553"/>
    </source>
</evidence>
<dbReference type="Gene3D" id="3.30.565.10">
    <property type="entry name" value="Histidine kinase-like ATPase, C-terminal domain"/>
    <property type="match status" value="1"/>
</dbReference>
<dbReference type="InterPro" id="IPR036890">
    <property type="entry name" value="HATPase_C_sf"/>
</dbReference>
<evidence type="ECO:0000256" key="4">
    <source>
        <dbReference type="ARBA" id="ARBA00012438"/>
    </source>
</evidence>
<dbReference type="InterPro" id="IPR000014">
    <property type="entry name" value="PAS"/>
</dbReference>
<reference evidence="11" key="1">
    <citation type="submission" date="2017-09" db="EMBL/GenBank/DDBJ databases">
        <title>Complete Genome Sequence of ansamitocin-producing Bacterium Actinosynnema pretiosum X47.</title>
        <authorList>
            <person name="Cao G."/>
            <person name="Zong G."/>
            <person name="Zhong C."/>
            <person name="Fu J."/>
        </authorList>
    </citation>
    <scope>NUCLEOTIDE SEQUENCE [LARGE SCALE GENOMIC DNA]</scope>
    <source>
        <strain evidence="11">X47</strain>
    </source>
</reference>
<evidence type="ECO:0000256" key="3">
    <source>
        <dbReference type="ARBA" id="ARBA00004236"/>
    </source>
</evidence>
<sequence length="549" mass="58487">MDHASAALTPVLRDLFGVAADLATHSTGASEARARVVELCGLLPDGNNVLKQALGLLDALRVEQAREPRHAAGAPAPERSLVVLVDAHGATDFDPDAVRDLLGMAEGPPTMERFTALVHPDDLPRVRGEYRRLLTSPHRQVELDLRVRHAAGHWVVLAVGMLNLLDTGAGVVVAHCRDVTARRLAEEEARAERGRLQQVVLRLAGAVAVDDRERVFLHNPAFTAVFGDRPWNGMPVADFTAALGAVSAEPVATAARLAELASSEWGHRDVRLVLRDGRIVVGDLVPLGPAAELGRFWHFRDVTADTAARAELEESNRVLAEAAAVKGRFVATVSHELRTPLTAVLAFAEMMPGAGPLNAEHLAHLEVIRRNTARLVRLVDDLLLLSRLESHRLPLSLAEVDVAGLLAEAEHDHANPAENAGIELVVEPVDGPKVRGDAVRLSQVLDNVIGNALKFTPAGGRVRVRSQVDPTGWLITVSDTGIGIPAADLPDLFDVFRRAGNSTGVPGSGLGLSICRQIMALHGGNIRVRAAEGRGTTVELTLPIGGSPG</sequence>
<name>A0A290Z4E0_9PSEU</name>
<dbReference type="GO" id="GO:0000155">
    <property type="term" value="F:phosphorelay sensor kinase activity"/>
    <property type="evidence" value="ECO:0007669"/>
    <property type="project" value="InterPro"/>
</dbReference>
<accession>A0A290Z4E0</accession>
<dbReference type="Pfam" id="PF00512">
    <property type="entry name" value="HisKA"/>
    <property type="match status" value="1"/>
</dbReference>
<dbReference type="SMART" id="SM00387">
    <property type="entry name" value="HATPase_c"/>
    <property type="match status" value="1"/>
</dbReference>
<evidence type="ECO:0000259" key="10">
    <source>
        <dbReference type="PROSITE" id="PS50109"/>
    </source>
</evidence>
<dbReference type="RefSeq" id="WP_096492819.1">
    <property type="nucleotide sequence ID" value="NZ_CP023445.1"/>
</dbReference>
<evidence type="ECO:0000313" key="12">
    <source>
        <dbReference type="Proteomes" id="UP000218505"/>
    </source>
</evidence>
<dbReference type="InterPro" id="IPR036097">
    <property type="entry name" value="HisK_dim/P_sf"/>
</dbReference>
<dbReference type="FunFam" id="1.10.287.130:FF:000001">
    <property type="entry name" value="Two-component sensor histidine kinase"/>
    <property type="match status" value="1"/>
</dbReference>
<dbReference type="PRINTS" id="PR00344">
    <property type="entry name" value="BCTRLSENSOR"/>
</dbReference>
<dbReference type="PANTHER" id="PTHR43711:SF1">
    <property type="entry name" value="HISTIDINE KINASE 1"/>
    <property type="match status" value="1"/>
</dbReference>
<dbReference type="CDD" id="cd00075">
    <property type="entry name" value="HATPase"/>
    <property type="match status" value="1"/>
</dbReference>
<dbReference type="Gene3D" id="3.30.450.20">
    <property type="entry name" value="PAS domain"/>
    <property type="match status" value="2"/>
</dbReference>
<dbReference type="InterPro" id="IPR013655">
    <property type="entry name" value="PAS_fold_3"/>
</dbReference>
<dbReference type="KEGG" id="apre:CNX65_11765"/>
<keyword evidence="9" id="KW-0472">Membrane</keyword>
<dbReference type="NCBIfam" id="TIGR00229">
    <property type="entry name" value="sensory_box"/>
    <property type="match status" value="1"/>
</dbReference>
<protein>
    <recommendedName>
        <fullName evidence="4">histidine kinase</fullName>
        <ecNumber evidence="4">2.7.13.3</ecNumber>
    </recommendedName>
</protein>
<evidence type="ECO:0000256" key="9">
    <source>
        <dbReference type="ARBA" id="ARBA00023136"/>
    </source>
</evidence>
<dbReference type="EC" id="2.7.13.3" evidence="4"/>
<dbReference type="InterPro" id="IPR005467">
    <property type="entry name" value="His_kinase_dom"/>
</dbReference>
<evidence type="ECO:0000256" key="1">
    <source>
        <dbReference type="ARBA" id="ARBA00000085"/>
    </source>
</evidence>
<evidence type="ECO:0000256" key="8">
    <source>
        <dbReference type="ARBA" id="ARBA00023012"/>
    </source>
</evidence>